<dbReference type="PANTHER" id="PTHR34047:SF7">
    <property type="entry name" value="RNA-DIRECTED DNA POLYMERASE"/>
    <property type="match status" value="1"/>
</dbReference>
<evidence type="ECO:0000256" key="9">
    <source>
        <dbReference type="ARBA" id="ARBA00048173"/>
    </source>
</evidence>
<comment type="similarity">
    <text evidence="8">Belongs to the bacterial reverse transcriptase family.</text>
</comment>
<feature type="coiled-coil region" evidence="10">
    <location>
        <begin position="194"/>
        <end position="221"/>
    </location>
</feature>
<dbReference type="SUPFAM" id="SSF56672">
    <property type="entry name" value="DNA/RNA polymerases"/>
    <property type="match status" value="1"/>
</dbReference>
<evidence type="ECO:0000256" key="10">
    <source>
        <dbReference type="SAM" id="Coils"/>
    </source>
</evidence>
<dbReference type="GO" id="GO:0003964">
    <property type="term" value="F:RNA-directed DNA polymerase activity"/>
    <property type="evidence" value="ECO:0007669"/>
    <property type="project" value="UniProtKB-KW"/>
</dbReference>
<feature type="compositionally biased region" description="Low complexity" evidence="11">
    <location>
        <begin position="52"/>
        <end position="67"/>
    </location>
</feature>
<name>A0A6J4QDN7_9BACT</name>
<keyword evidence="2 13" id="KW-0808">Transferase</keyword>
<dbReference type="InterPro" id="IPR000123">
    <property type="entry name" value="Reverse_transcriptase_msDNA"/>
</dbReference>
<accession>A0A6J4QDN7</accession>
<organism evidence="13">
    <name type="scientific">uncultured Phycisphaerae bacterium</name>
    <dbReference type="NCBI Taxonomy" id="904963"/>
    <lineage>
        <taxon>Bacteria</taxon>
        <taxon>Pseudomonadati</taxon>
        <taxon>Planctomycetota</taxon>
        <taxon>Phycisphaerae</taxon>
        <taxon>environmental samples</taxon>
    </lineage>
</organism>
<dbReference type="GO" id="GO:0003723">
    <property type="term" value="F:RNA binding"/>
    <property type="evidence" value="ECO:0007669"/>
    <property type="project" value="InterPro"/>
</dbReference>
<keyword evidence="6 13" id="KW-0695">RNA-directed DNA polymerase</keyword>
<evidence type="ECO:0000256" key="5">
    <source>
        <dbReference type="ARBA" id="ARBA00022842"/>
    </source>
</evidence>
<evidence type="ECO:0000256" key="2">
    <source>
        <dbReference type="ARBA" id="ARBA00022679"/>
    </source>
</evidence>
<keyword evidence="4" id="KW-0479">Metal-binding</keyword>
<feature type="region of interest" description="Disordered" evidence="11">
    <location>
        <begin position="16"/>
        <end position="102"/>
    </location>
</feature>
<feature type="domain" description="Reverse transcriptase" evidence="12">
    <location>
        <begin position="276"/>
        <end position="508"/>
    </location>
</feature>
<evidence type="ECO:0000256" key="4">
    <source>
        <dbReference type="ARBA" id="ARBA00022723"/>
    </source>
</evidence>
<dbReference type="GO" id="GO:0051607">
    <property type="term" value="P:defense response to virus"/>
    <property type="evidence" value="ECO:0007669"/>
    <property type="project" value="UniProtKB-KW"/>
</dbReference>
<evidence type="ECO:0000256" key="3">
    <source>
        <dbReference type="ARBA" id="ARBA00022695"/>
    </source>
</evidence>
<dbReference type="AlphaFoldDB" id="A0A6J4QDN7"/>
<feature type="compositionally biased region" description="Low complexity" evidence="11">
    <location>
        <begin position="76"/>
        <end position="92"/>
    </location>
</feature>
<dbReference type="InterPro" id="IPR051083">
    <property type="entry name" value="GrpII_Intron_Splice-Mob/Def"/>
</dbReference>
<evidence type="ECO:0000256" key="11">
    <source>
        <dbReference type="SAM" id="MobiDB-lite"/>
    </source>
</evidence>
<evidence type="ECO:0000313" key="13">
    <source>
        <dbReference type="EMBL" id="CAA9437834.1"/>
    </source>
</evidence>
<keyword evidence="3 13" id="KW-0548">Nucleotidyltransferase</keyword>
<dbReference type="EMBL" id="CADCUQ010000908">
    <property type="protein sequence ID" value="CAA9437834.1"/>
    <property type="molecule type" value="Genomic_DNA"/>
</dbReference>
<evidence type="ECO:0000256" key="1">
    <source>
        <dbReference type="ARBA" id="ARBA00012493"/>
    </source>
</evidence>
<proteinExistence type="inferred from homology"/>
<dbReference type="EC" id="2.7.7.49" evidence="1"/>
<evidence type="ECO:0000256" key="6">
    <source>
        <dbReference type="ARBA" id="ARBA00022918"/>
    </source>
</evidence>
<evidence type="ECO:0000256" key="7">
    <source>
        <dbReference type="ARBA" id="ARBA00023118"/>
    </source>
</evidence>
<gene>
    <name evidence="13" type="ORF">AVDCRST_MAG64-3931</name>
</gene>
<protein>
    <recommendedName>
        <fullName evidence="1">RNA-directed DNA polymerase</fullName>
        <ecNumber evidence="1">2.7.7.49</ecNumber>
    </recommendedName>
</protein>
<dbReference type="Pfam" id="PF00078">
    <property type="entry name" value="RVT_1"/>
    <property type="match status" value="1"/>
</dbReference>
<dbReference type="PROSITE" id="PS50878">
    <property type="entry name" value="RT_POL"/>
    <property type="match status" value="1"/>
</dbReference>
<dbReference type="CDD" id="cd03487">
    <property type="entry name" value="RT_Bac_retron_II"/>
    <property type="match status" value="1"/>
</dbReference>
<evidence type="ECO:0000256" key="8">
    <source>
        <dbReference type="ARBA" id="ARBA00034120"/>
    </source>
</evidence>
<dbReference type="PANTHER" id="PTHR34047">
    <property type="entry name" value="NUCLEAR INTRON MATURASE 1, MITOCHONDRIAL-RELATED"/>
    <property type="match status" value="1"/>
</dbReference>
<comment type="catalytic activity">
    <reaction evidence="9">
        <text>DNA(n) + a 2'-deoxyribonucleoside 5'-triphosphate = DNA(n+1) + diphosphate</text>
        <dbReference type="Rhea" id="RHEA:22508"/>
        <dbReference type="Rhea" id="RHEA-COMP:17339"/>
        <dbReference type="Rhea" id="RHEA-COMP:17340"/>
        <dbReference type="ChEBI" id="CHEBI:33019"/>
        <dbReference type="ChEBI" id="CHEBI:61560"/>
        <dbReference type="ChEBI" id="CHEBI:173112"/>
        <dbReference type="EC" id="2.7.7.49"/>
    </reaction>
</comment>
<keyword evidence="5" id="KW-0460">Magnesium</keyword>
<reference evidence="13" key="1">
    <citation type="submission" date="2020-02" db="EMBL/GenBank/DDBJ databases">
        <authorList>
            <person name="Meier V. D."/>
        </authorList>
    </citation>
    <scope>NUCLEOTIDE SEQUENCE</scope>
    <source>
        <strain evidence="13">AVDCRST_MAG64</strain>
    </source>
</reference>
<keyword evidence="10" id="KW-0175">Coiled coil</keyword>
<evidence type="ECO:0000259" key="12">
    <source>
        <dbReference type="PROSITE" id="PS50878"/>
    </source>
</evidence>
<dbReference type="GO" id="GO:0046872">
    <property type="term" value="F:metal ion binding"/>
    <property type="evidence" value="ECO:0007669"/>
    <property type="project" value="UniProtKB-KW"/>
</dbReference>
<dbReference type="InterPro" id="IPR043502">
    <property type="entry name" value="DNA/RNA_pol_sf"/>
</dbReference>
<sequence>MPLAVGGVGMGWFDWLKPRKTPDEGPPAPSPGLTHGDLSGLVAQPGPPTPGTVPTDPRVVTTRVPTTQEPATPTVASAGTPASASRAARRSPSSPPPESLDYDLGPFAPISQSDLRAQAGKLTNAWRTLYLFGRTSRIPPANDPRTNLIDRAMVSGGLLTPEELAEIHAVGEAYDRARPDLQVELAKAELSAVLPEQERAERKARKRAEAAERKRLRAEAVAERRATDVVFLGRGVSTQLHDRTSDAEALAKLGLPVLSTPADVAAALSVTIPQLRWLAFHSEASTVSHYVRFEVPKRSGGTRQLAAPQPHLAAAQAWVLANVLSRVPPHDAAHGFVPGRSTVTNAAPHVGRAVVVGADLTDFFPTVTFARVRGVFRQLGYSPAVATVLALLCTESPRRTVTYANRPFHVATGPRALPQGACTSPALSNLAARRLDSRLSGIGRKLGFAYTRYADDLTFSGGAEQLAKVGYLLARLRHIAQDEGFAVNEKKTRVLRQSASQQVTGVVVNQRPGVPRDVVRRLRAILHRAQFEGLPAQNRENHPHFEAWVRGMVAYVQMVNPDQARPLREALDALPG</sequence>
<dbReference type="InterPro" id="IPR000477">
    <property type="entry name" value="RT_dom"/>
</dbReference>
<dbReference type="PRINTS" id="PR00866">
    <property type="entry name" value="RNADNAPOLMS"/>
</dbReference>
<keyword evidence="7" id="KW-0051">Antiviral defense</keyword>